<evidence type="ECO:0008006" key="4">
    <source>
        <dbReference type="Google" id="ProtNLM"/>
    </source>
</evidence>
<feature type="chain" id="PRO_5040154640" description="Lytic polysaccharide monooxygenase" evidence="1">
    <location>
        <begin position="21"/>
        <end position="392"/>
    </location>
</feature>
<dbReference type="Gene3D" id="2.70.50.70">
    <property type="match status" value="1"/>
</dbReference>
<accession>A0A9N8JNE1</accession>
<dbReference type="Proteomes" id="UP000716446">
    <property type="component" value="Unassembled WGS sequence"/>
</dbReference>
<reference evidence="2" key="1">
    <citation type="submission" date="2020-06" db="EMBL/GenBank/DDBJ databases">
        <authorList>
            <person name="Onetto C."/>
        </authorList>
    </citation>
    <scope>NUCLEOTIDE SEQUENCE</scope>
</reference>
<organism evidence="2 3">
    <name type="scientific">Aureobasidium vineae</name>
    <dbReference type="NCBI Taxonomy" id="2773715"/>
    <lineage>
        <taxon>Eukaryota</taxon>
        <taxon>Fungi</taxon>
        <taxon>Dikarya</taxon>
        <taxon>Ascomycota</taxon>
        <taxon>Pezizomycotina</taxon>
        <taxon>Dothideomycetes</taxon>
        <taxon>Dothideomycetidae</taxon>
        <taxon>Dothideales</taxon>
        <taxon>Saccotheciaceae</taxon>
        <taxon>Aureobasidium</taxon>
    </lineage>
</organism>
<dbReference type="PANTHER" id="PTHR36182:SF2">
    <property type="entry name" value="LYTIC POLYSACCHARIDE MONOOXYGENASE"/>
    <property type="match status" value="1"/>
</dbReference>
<protein>
    <recommendedName>
        <fullName evidence="4">Lytic polysaccharide monooxygenase</fullName>
    </recommendedName>
</protein>
<keyword evidence="3" id="KW-1185">Reference proteome</keyword>
<feature type="signal peptide" evidence="1">
    <location>
        <begin position="1"/>
        <end position="20"/>
    </location>
</feature>
<dbReference type="EMBL" id="CAIJEN010000009">
    <property type="protein sequence ID" value="CAD0090475.1"/>
    <property type="molecule type" value="Genomic_DNA"/>
</dbReference>
<proteinExistence type="predicted"/>
<evidence type="ECO:0000313" key="2">
    <source>
        <dbReference type="EMBL" id="CAD0090475.1"/>
    </source>
</evidence>
<evidence type="ECO:0000256" key="1">
    <source>
        <dbReference type="SAM" id="SignalP"/>
    </source>
</evidence>
<evidence type="ECO:0000313" key="3">
    <source>
        <dbReference type="Proteomes" id="UP000716446"/>
    </source>
</evidence>
<name>A0A9N8JNE1_9PEZI</name>
<sequence>MYTSTVLLGSVLALIAKSNAHVVMNTPTPYGFNTLQTSPLNGQGYNFPCQSGSRANAFDATGVSNPMKVGEDNDLKFTGSAVHGGGSCQLSVTYEYPPPADKSKWKVIHSYIGSCPVHAEGNIAEVGKDVDGRPTGAQCTGDNQSECLKDFKFQIPEGMKNGNATLAWTWFNKVGNREMYMNCAPISITGGSDDDTFFNSLPELYVANIPNECKFIDQSLVVGFPDPGKFVTYGEAATPGNFGCPTSADTAPGSGSNSTQSYTSAVPYVASSPATAPTSYAAAPSQYAPVPSLATSVSAAPMPSGTGYAASVNDTSSACTGGKVSCPSPGALVCIDENTFGICDIDNCAVPRPVSLGTTCLNNVVSKRDVVRRRSSRIHRHIPNHIHHKHSF</sequence>
<dbReference type="AlphaFoldDB" id="A0A9N8JNE1"/>
<comment type="caution">
    <text evidence="2">The sequence shown here is derived from an EMBL/GenBank/DDBJ whole genome shotgun (WGS) entry which is preliminary data.</text>
</comment>
<dbReference type="PANTHER" id="PTHR36182">
    <property type="entry name" value="PROTEIN, PUTATIVE (AFU_ORTHOLOGUE AFUA_6G10930)-RELATED"/>
    <property type="match status" value="1"/>
</dbReference>
<gene>
    <name evidence="2" type="ORF">AWRI4619_LOCUS6326</name>
</gene>
<keyword evidence="1" id="KW-0732">Signal</keyword>